<name>A0A2I1HQ76_9GLOM</name>
<keyword evidence="2" id="KW-1185">Reference proteome</keyword>
<gene>
    <name evidence="1" type="ORF">RhiirA4_485487</name>
</gene>
<feature type="non-terminal residue" evidence="1">
    <location>
        <position position="1"/>
    </location>
</feature>
<proteinExistence type="predicted"/>
<dbReference type="VEuPathDB" id="FungiDB:FUN_016666"/>
<comment type="caution">
    <text evidence="1">The sequence shown here is derived from an EMBL/GenBank/DDBJ whole genome shotgun (WGS) entry which is preliminary data.</text>
</comment>
<organism evidence="1 2">
    <name type="scientific">Rhizophagus irregularis</name>
    <dbReference type="NCBI Taxonomy" id="588596"/>
    <lineage>
        <taxon>Eukaryota</taxon>
        <taxon>Fungi</taxon>
        <taxon>Fungi incertae sedis</taxon>
        <taxon>Mucoromycota</taxon>
        <taxon>Glomeromycotina</taxon>
        <taxon>Glomeromycetes</taxon>
        <taxon>Glomerales</taxon>
        <taxon>Glomeraceae</taxon>
        <taxon>Rhizophagus</taxon>
    </lineage>
</organism>
<evidence type="ECO:0000313" key="2">
    <source>
        <dbReference type="Proteomes" id="UP000234323"/>
    </source>
</evidence>
<feature type="non-terminal residue" evidence="1">
    <location>
        <position position="136"/>
    </location>
</feature>
<evidence type="ECO:0000313" key="1">
    <source>
        <dbReference type="EMBL" id="PKY61039.1"/>
    </source>
</evidence>
<accession>A0A2I1HQ76</accession>
<dbReference type="EMBL" id="LLXI01004869">
    <property type="protein sequence ID" value="PKY61039.1"/>
    <property type="molecule type" value="Genomic_DNA"/>
</dbReference>
<reference evidence="1 2" key="1">
    <citation type="submission" date="2015-10" db="EMBL/GenBank/DDBJ databases">
        <title>Genome analyses suggest a sexual origin of heterokaryosis in a supposedly ancient asexual fungus.</title>
        <authorList>
            <person name="Ropars J."/>
            <person name="Sedzielewska K."/>
            <person name="Noel J."/>
            <person name="Charron P."/>
            <person name="Farinelli L."/>
            <person name="Marton T."/>
            <person name="Kruger M."/>
            <person name="Pelin A."/>
            <person name="Brachmann A."/>
            <person name="Corradi N."/>
        </authorList>
    </citation>
    <scope>NUCLEOTIDE SEQUENCE [LARGE SCALE GENOMIC DNA]</scope>
    <source>
        <strain evidence="1 2">A4</strain>
    </source>
</reference>
<sequence>VIAERFRYAKTLKIFWQEIIKEYKENYIPTEENNEKENIVLADSSYSQKIIENFDNNHFIPIKNQSISNSKKNIEKYNEKKNIVSVENSDDNYFISIKNQSISNSSHSKKNIEIPIKDHFISTTENHSKNSQLINF</sequence>
<dbReference type="Proteomes" id="UP000234323">
    <property type="component" value="Unassembled WGS sequence"/>
</dbReference>
<dbReference type="AlphaFoldDB" id="A0A2I1HQ76"/>
<protein>
    <submittedName>
        <fullName evidence="1">Uncharacterized protein</fullName>
    </submittedName>
</protein>